<protein>
    <submittedName>
        <fullName evidence="1">DUF4188 domain-containing protein</fullName>
    </submittedName>
</protein>
<comment type="caution">
    <text evidence="1">The sequence shown here is derived from an EMBL/GenBank/DDBJ whole genome shotgun (WGS) entry which is preliminary data.</text>
</comment>
<reference evidence="1 2" key="1">
    <citation type="submission" date="2018-09" db="EMBL/GenBank/DDBJ databases">
        <title>YIM PH21274 draft genome.</title>
        <authorList>
            <person name="Miao C."/>
        </authorList>
    </citation>
    <scope>NUCLEOTIDE SEQUENCE [LARGE SCALE GENOMIC DNA]</scope>
    <source>
        <strain evidence="1 2">YIM PH 21724</strain>
    </source>
</reference>
<dbReference type="OrthoDB" id="7566033at2"/>
<proteinExistence type="predicted"/>
<gene>
    <name evidence="1" type="ORF">D5S18_03660</name>
</gene>
<name>A0A3A4KS25_9NOCA</name>
<evidence type="ECO:0000313" key="2">
    <source>
        <dbReference type="Proteomes" id="UP000266677"/>
    </source>
</evidence>
<dbReference type="Proteomes" id="UP000266677">
    <property type="component" value="Unassembled WGS sequence"/>
</dbReference>
<dbReference type="InterPro" id="IPR025444">
    <property type="entry name" value="Monooxy_af470"/>
</dbReference>
<dbReference type="EMBL" id="QZFU01000011">
    <property type="protein sequence ID" value="RJO78961.1"/>
    <property type="molecule type" value="Genomic_DNA"/>
</dbReference>
<accession>A0A3A4KS25</accession>
<keyword evidence="2" id="KW-1185">Reference proteome</keyword>
<dbReference type="Pfam" id="PF13826">
    <property type="entry name" value="Monooxy_af470-like"/>
    <property type="match status" value="1"/>
</dbReference>
<organism evidence="1 2">
    <name type="scientific">Nocardia panacis</name>
    <dbReference type="NCBI Taxonomy" id="2340916"/>
    <lineage>
        <taxon>Bacteria</taxon>
        <taxon>Bacillati</taxon>
        <taxon>Actinomycetota</taxon>
        <taxon>Actinomycetes</taxon>
        <taxon>Mycobacteriales</taxon>
        <taxon>Nocardiaceae</taxon>
        <taxon>Nocardia</taxon>
    </lineage>
</organism>
<sequence>MVGNGTEVVLFLLGVRINKLTAVHRWLPVIRSLAPMLKELSEDAESGLIASRTQLYGARELTLLQYWSSVGQLMDFAHGPTHRKVWQDFYRFATRGSEVGIWHETFIVPAGRYESIYGNVPLSGLATHGGLTPIGRRNDSARARLGTPE</sequence>
<dbReference type="AlphaFoldDB" id="A0A3A4KS25"/>
<evidence type="ECO:0000313" key="1">
    <source>
        <dbReference type="EMBL" id="RJO78961.1"/>
    </source>
</evidence>